<dbReference type="InterPro" id="IPR011990">
    <property type="entry name" value="TPR-like_helical_dom_sf"/>
</dbReference>
<dbReference type="Gene3D" id="1.10.10.10">
    <property type="entry name" value="Winged helix-like DNA-binding domain superfamily/Winged helix DNA-binding domain"/>
    <property type="match status" value="1"/>
</dbReference>
<keyword evidence="6" id="KW-1185">Reference proteome</keyword>
<keyword evidence="2" id="KW-0238">DNA-binding</keyword>
<dbReference type="InterPro" id="IPR000792">
    <property type="entry name" value="Tscrpt_reg_LuxR_C"/>
</dbReference>
<dbReference type="PROSITE" id="PS00622">
    <property type="entry name" value="HTH_LUXR_1"/>
    <property type="match status" value="1"/>
</dbReference>
<dbReference type="PANTHER" id="PTHR44688:SF16">
    <property type="entry name" value="DNA-BINDING TRANSCRIPTIONAL ACTIVATOR DEVR_DOSR"/>
    <property type="match status" value="1"/>
</dbReference>
<dbReference type="Proteomes" id="UP001156670">
    <property type="component" value="Unassembled WGS sequence"/>
</dbReference>
<dbReference type="PROSITE" id="PS50043">
    <property type="entry name" value="HTH_LUXR_2"/>
    <property type="match status" value="1"/>
</dbReference>
<dbReference type="RefSeq" id="WP_284321334.1">
    <property type="nucleotide sequence ID" value="NZ_BSOB01000022.1"/>
</dbReference>
<feature type="domain" description="HTH luxR-type" evidence="4">
    <location>
        <begin position="447"/>
        <end position="512"/>
    </location>
</feature>
<organism evidence="5 6">
    <name type="scientific">Dyella acidisoli</name>
    <dbReference type="NCBI Taxonomy" id="1867834"/>
    <lineage>
        <taxon>Bacteria</taxon>
        <taxon>Pseudomonadati</taxon>
        <taxon>Pseudomonadota</taxon>
        <taxon>Gammaproteobacteria</taxon>
        <taxon>Lysobacterales</taxon>
        <taxon>Rhodanobacteraceae</taxon>
        <taxon>Dyella</taxon>
    </lineage>
</organism>
<reference evidence="6" key="1">
    <citation type="journal article" date="2019" name="Int. J. Syst. Evol. Microbiol.">
        <title>The Global Catalogue of Microorganisms (GCM) 10K type strain sequencing project: providing services to taxonomists for standard genome sequencing and annotation.</title>
        <authorList>
            <consortium name="The Broad Institute Genomics Platform"/>
            <consortium name="The Broad Institute Genome Sequencing Center for Infectious Disease"/>
            <person name="Wu L."/>
            <person name="Ma J."/>
        </authorList>
    </citation>
    <scope>NUCLEOTIDE SEQUENCE [LARGE SCALE GENOMIC DNA]</scope>
    <source>
        <strain evidence="6">NBRC 111980</strain>
    </source>
</reference>
<comment type="caution">
    <text evidence="5">The sequence shown here is derived from an EMBL/GenBank/DDBJ whole genome shotgun (WGS) entry which is preliminary data.</text>
</comment>
<dbReference type="Pfam" id="PF17874">
    <property type="entry name" value="TPR_MalT"/>
    <property type="match status" value="1"/>
</dbReference>
<dbReference type="CDD" id="cd06170">
    <property type="entry name" value="LuxR_C_like"/>
    <property type="match status" value="1"/>
</dbReference>
<dbReference type="PANTHER" id="PTHR44688">
    <property type="entry name" value="DNA-BINDING TRANSCRIPTIONAL ACTIVATOR DEVR_DOSR"/>
    <property type="match status" value="1"/>
</dbReference>
<sequence>MNLFPVAHSATAPVSLGWLKDWHDLDDPDGALRTLLDTAWHAVSTMNGTEVLSVTTTLRHAFLQKDRFRLDFPGDEVDTLLAMGSLCQDDIDEAMFRVQSVMERGTGARYKSILDVVRKFCLWRSRDFMPFYELSRGKAPRDHAMSLLTAIANLSIEAAAEAEQLRFKLAERLATDALLLCNKITTANAYASLLPTSVLAQLHYEAGAIDEADTLLRGRLTAIEESGAIESALIAYILSAKIAAARGSQNIALLLLHRGEEVGIQRHWPRLVLRCKTEEVALRIHEERVDLAEAALQQVNAFFNALDAKTRPRDVDAWLLQIAQLRLQIANGPGISTARALDDLRSAALDHNHPTLVVKLTILLSSALYSIGQIARAHEELRAALHQGANAGLFRSFLDDMPLIETPLKQLWRSSEAGRLGHLGPYVGRLLTAPEVHLPARKKFRTNHRLVESLSTREAIILRLMSLGLSNKSIARELQITPETVKSHAKHIFIKLSSKNRAEAVSRATELGLI</sequence>
<dbReference type="SMART" id="SM00421">
    <property type="entry name" value="HTH_LUXR"/>
    <property type="match status" value="1"/>
</dbReference>
<name>A0ABQ5XQG1_9GAMM</name>
<evidence type="ECO:0000259" key="4">
    <source>
        <dbReference type="PROSITE" id="PS50043"/>
    </source>
</evidence>
<keyword evidence="3" id="KW-0804">Transcription</keyword>
<dbReference type="InterPro" id="IPR016032">
    <property type="entry name" value="Sig_transdc_resp-reg_C-effctor"/>
</dbReference>
<dbReference type="PRINTS" id="PR00038">
    <property type="entry name" value="HTHLUXR"/>
</dbReference>
<evidence type="ECO:0000313" key="6">
    <source>
        <dbReference type="Proteomes" id="UP001156670"/>
    </source>
</evidence>
<dbReference type="InterPro" id="IPR036388">
    <property type="entry name" value="WH-like_DNA-bd_sf"/>
</dbReference>
<evidence type="ECO:0000313" key="5">
    <source>
        <dbReference type="EMBL" id="GLQ93627.1"/>
    </source>
</evidence>
<evidence type="ECO:0000256" key="2">
    <source>
        <dbReference type="ARBA" id="ARBA00023125"/>
    </source>
</evidence>
<dbReference type="SUPFAM" id="SSF46894">
    <property type="entry name" value="C-terminal effector domain of the bipartite response regulators"/>
    <property type="match status" value="1"/>
</dbReference>
<accession>A0ABQ5XQG1</accession>
<evidence type="ECO:0000256" key="3">
    <source>
        <dbReference type="ARBA" id="ARBA00023163"/>
    </source>
</evidence>
<protein>
    <recommendedName>
        <fullName evidence="4">HTH luxR-type domain-containing protein</fullName>
    </recommendedName>
</protein>
<dbReference type="InterPro" id="IPR041617">
    <property type="entry name" value="TPR_MalT"/>
</dbReference>
<gene>
    <name evidence="5" type="ORF">GCM10007901_25780</name>
</gene>
<evidence type="ECO:0000256" key="1">
    <source>
        <dbReference type="ARBA" id="ARBA00023015"/>
    </source>
</evidence>
<proteinExistence type="predicted"/>
<keyword evidence="1" id="KW-0805">Transcription regulation</keyword>
<dbReference type="EMBL" id="BSOB01000022">
    <property type="protein sequence ID" value="GLQ93627.1"/>
    <property type="molecule type" value="Genomic_DNA"/>
</dbReference>
<dbReference type="Gene3D" id="1.25.40.10">
    <property type="entry name" value="Tetratricopeptide repeat domain"/>
    <property type="match status" value="1"/>
</dbReference>
<dbReference type="Pfam" id="PF00196">
    <property type="entry name" value="GerE"/>
    <property type="match status" value="1"/>
</dbReference>